<feature type="region of interest" description="Disordered" evidence="1">
    <location>
        <begin position="41"/>
        <end position="64"/>
    </location>
</feature>
<protein>
    <submittedName>
        <fullName evidence="2">CopG family transcriptional regulator</fullName>
    </submittedName>
</protein>
<dbReference type="Gene3D" id="1.10.1220.10">
    <property type="entry name" value="Met repressor-like"/>
    <property type="match status" value="1"/>
</dbReference>
<feature type="region of interest" description="Disordered" evidence="1">
    <location>
        <begin position="1"/>
        <end position="26"/>
    </location>
</feature>
<geneLocation type="plasmid" evidence="2">
    <name>unnamed1</name>
</geneLocation>
<name>A0AB39UFY5_9BIFI</name>
<dbReference type="RefSeq" id="WP_369343213.1">
    <property type="nucleotide sequence ID" value="NZ_CP129676.1"/>
</dbReference>
<gene>
    <name evidence="2" type="ORF">QN217_10995</name>
</gene>
<sequence>MSKLTKQELRELSDWAESDGPVDSGVTLTADEADRAAEQTLRMVGRPSLGHRQATGEGSSPRRQVRLPHALNYELDEYARYERTTASEVIRLAVSEYLHHHKPDLANA</sequence>
<proteinExistence type="predicted"/>
<evidence type="ECO:0000256" key="1">
    <source>
        <dbReference type="SAM" id="MobiDB-lite"/>
    </source>
</evidence>
<dbReference type="EMBL" id="CP129676">
    <property type="protein sequence ID" value="XDS47683.1"/>
    <property type="molecule type" value="Genomic_DNA"/>
</dbReference>
<feature type="compositionally biased region" description="Basic and acidic residues" evidence="1">
    <location>
        <begin position="1"/>
        <end position="13"/>
    </location>
</feature>
<dbReference type="GO" id="GO:0006355">
    <property type="term" value="P:regulation of DNA-templated transcription"/>
    <property type="evidence" value="ECO:0007669"/>
    <property type="project" value="InterPro"/>
</dbReference>
<keyword evidence="2" id="KW-0614">Plasmid</keyword>
<evidence type="ECO:0000313" key="2">
    <source>
        <dbReference type="EMBL" id="XDS47683.1"/>
    </source>
</evidence>
<reference evidence="2" key="1">
    <citation type="submission" date="2023-07" db="EMBL/GenBank/DDBJ databases">
        <title>Bifidobacterium aquikefiriaerophilum sp. nov. and Bifidobacterium eccum sp. nov., isolated from water kefir.</title>
        <authorList>
            <person name="Breselge S."/>
            <person name="Bellassi P."/>
            <person name="Barcenilla C."/>
            <person name="Alvarez-Ordonez A."/>
            <person name="Morelli L."/>
            <person name="Cotter P.D."/>
        </authorList>
    </citation>
    <scope>NUCLEOTIDE SEQUENCE</scope>
    <source>
        <strain evidence="2">WK048_4_13</strain>
        <plasmid evidence="2">unnamed1</plasmid>
    </source>
</reference>
<dbReference type="InterPro" id="IPR013321">
    <property type="entry name" value="Arc_rbn_hlx_hlx"/>
</dbReference>
<dbReference type="AlphaFoldDB" id="A0AB39UFY5"/>
<organism evidence="2">
    <name type="scientific">Bifidobacterium fermentum</name>
    <dbReference type="NCBI Taxonomy" id="3059035"/>
    <lineage>
        <taxon>Bacteria</taxon>
        <taxon>Bacillati</taxon>
        <taxon>Actinomycetota</taxon>
        <taxon>Actinomycetes</taxon>
        <taxon>Bifidobacteriales</taxon>
        <taxon>Bifidobacteriaceae</taxon>
        <taxon>Bifidobacterium</taxon>
    </lineage>
</organism>
<accession>A0AB39UFY5</accession>